<dbReference type="PANTHER" id="PTHR43841">
    <property type="entry name" value="3-HYDROXYACYL-THIOESTER DEHYDRATASE HTDX-RELATED"/>
    <property type="match status" value="1"/>
</dbReference>
<keyword evidence="4" id="KW-1185">Reference proteome</keyword>
<dbReference type="SUPFAM" id="SSF54637">
    <property type="entry name" value="Thioesterase/thiol ester dehydrase-isomerase"/>
    <property type="match status" value="2"/>
</dbReference>
<dbReference type="EMBL" id="QVIG01000001">
    <property type="protein sequence ID" value="RGD56801.1"/>
    <property type="molecule type" value="Genomic_DNA"/>
</dbReference>
<dbReference type="InterPro" id="IPR003965">
    <property type="entry name" value="Fatty_acid_synthase"/>
</dbReference>
<dbReference type="GO" id="GO:0004312">
    <property type="term" value="F:fatty acid synthase activity"/>
    <property type="evidence" value="ECO:0007669"/>
    <property type="project" value="InterPro"/>
</dbReference>
<sequence>MTAPAGPVSRTRLHVTDRDLAAYRAAARARLGAPARAGAGPAHPFVAAHALAQHTVGALTAGDHGFTGVVHLAQEIRTHAPLTAGDVDVAVEVAAVRREARGTRLALTTRLTDAATGAPLADLATAALLLGATGAEPYGALPPAAHPGSVPDGPPLVLTHVLDAGDTRAYAHASGDLNPIHLDDDAARAAGFPGVIAHGMHLVALAAEEITDRHAGGDPARVTALGARFAAPTRPGTELRLTLQPHDRGTVVRFTIATEAGTAVKAGWARIAPAGE</sequence>
<reference evidence="3 4" key="1">
    <citation type="submission" date="2018-08" db="EMBL/GenBank/DDBJ databases">
        <title>Diversity &amp; Physiological Properties of Lignin-Decomposing Actinobacteria from Soil.</title>
        <authorList>
            <person name="Roh S.G."/>
            <person name="Kim S.B."/>
        </authorList>
    </citation>
    <scope>NUCLEOTIDE SEQUENCE [LARGE SCALE GENOMIC DNA]</scope>
    <source>
        <strain evidence="3 4">MMS17-GH009</strain>
    </source>
</reference>
<name>A0A372ZM37_9ACTN</name>
<comment type="caution">
    <text evidence="3">The sequence shown here is derived from an EMBL/GenBank/DDBJ whole genome shotgun (WGS) entry which is preliminary data.</text>
</comment>
<dbReference type="InterPro" id="IPR002539">
    <property type="entry name" value="MaoC-like_dom"/>
</dbReference>
<dbReference type="Proteomes" id="UP000263377">
    <property type="component" value="Unassembled WGS sequence"/>
</dbReference>
<gene>
    <name evidence="3" type="ORF">DR950_02425</name>
</gene>
<dbReference type="GO" id="GO:0006633">
    <property type="term" value="P:fatty acid biosynthetic process"/>
    <property type="evidence" value="ECO:0007669"/>
    <property type="project" value="InterPro"/>
</dbReference>
<dbReference type="Pfam" id="PF01575">
    <property type="entry name" value="MaoC_dehydratas"/>
    <property type="match status" value="1"/>
</dbReference>
<dbReference type="PRINTS" id="PR01483">
    <property type="entry name" value="FASYNTHASE"/>
</dbReference>
<evidence type="ECO:0000256" key="1">
    <source>
        <dbReference type="ARBA" id="ARBA00005254"/>
    </source>
</evidence>
<dbReference type="CDD" id="cd03441">
    <property type="entry name" value="R_hydratase_like"/>
    <property type="match status" value="1"/>
</dbReference>
<feature type="domain" description="MaoC-like" evidence="2">
    <location>
        <begin position="164"/>
        <end position="261"/>
    </location>
</feature>
<dbReference type="InterPro" id="IPR029069">
    <property type="entry name" value="HotDog_dom_sf"/>
</dbReference>
<protein>
    <recommendedName>
        <fullName evidence="2">MaoC-like domain-containing protein</fullName>
    </recommendedName>
</protein>
<organism evidence="3 4">
    <name type="scientific">Kitasatospora xanthocidica</name>
    <dbReference type="NCBI Taxonomy" id="83382"/>
    <lineage>
        <taxon>Bacteria</taxon>
        <taxon>Bacillati</taxon>
        <taxon>Actinomycetota</taxon>
        <taxon>Actinomycetes</taxon>
        <taxon>Kitasatosporales</taxon>
        <taxon>Streptomycetaceae</taxon>
        <taxon>Kitasatospora</taxon>
    </lineage>
</organism>
<evidence type="ECO:0000313" key="3">
    <source>
        <dbReference type="EMBL" id="RGD56801.1"/>
    </source>
</evidence>
<proteinExistence type="inferred from homology"/>
<evidence type="ECO:0000259" key="2">
    <source>
        <dbReference type="Pfam" id="PF01575"/>
    </source>
</evidence>
<dbReference type="GO" id="GO:0005835">
    <property type="term" value="C:fatty acid synthase complex"/>
    <property type="evidence" value="ECO:0007669"/>
    <property type="project" value="InterPro"/>
</dbReference>
<dbReference type="PANTHER" id="PTHR43841:SF3">
    <property type="entry name" value="(3R)-HYDROXYACYL-ACP DEHYDRATASE SUBUNIT HADB"/>
    <property type="match status" value="1"/>
</dbReference>
<evidence type="ECO:0000313" key="4">
    <source>
        <dbReference type="Proteomes" id="UP000263377"/>
    </source>
</evidence>
<comment type="similarity">
    <text evidence="1">Belongs to the enoyl-CoA hydratase/isomerase family.</text>
</comment>
<dbReference type="Gene3D" id="3.10.129.10">
    <property type="entry name" value="Hotdog Thioesterase"/>
    <property type="match status" value="1"/>
</dbReference>
<accession>A0A372ZM37</accession>
<dbReference type="AlphaFoldDB" id="A0A372ZM37"/>